<protein>
    <submittedName>
        <fullName evidence="2">Uncharacterized protein</fullName>
    </submittedName>
</protein>
<organism evidence="2 3">
    <name type="scientific">Myotis davidii</name>
    <name type="common">David's myotis</name>
    <dbReference type="NCBI Taxonomy" id="225400"/>
    <lineage>
        <taxon>Eukaryota</taxon>
        <taxon>Metazoa</taxon>
        <taxon>Chordata</taxon>
        <taxon>Craniata</taxon>
        <taxon>Vertebrata</taxon>
        <taxon>Euteleostomi</taxon>
        <taxon>Mammalia</taxon>
        <taxon>Eutheria</taxon>
        <taxon>Laurasiatheria</taxon>
        <taxon>Chiroptera</taxon>
        <taxon>Yangochiroptera</taxon>
        <taxon>Vespertilionidae</taxon>
        <taxon>Myotis</taxon>
    </lineage>
</organism>
<proteinExistence type="predicted"/>
<evidence type="ECO:0000256" key="1">
    <source>
        <dbReference type="SAM" id="MobiDB-lite"/>
    </source>
</evidence>
<sequence length="100" mass="10605">MASSAQSGGSSGGPLVPTVQRGIVKMVRTRPQMPTLSVSRRESGAGSSSPPARQQSLPGPLFSAPRLHFSSILRIPSLEGPRHGFPFLCASWTPWHQGSQ</sequence>
<feature type="region of interest" description="Disordered" evidence="1">
    <location>
        <begin position="28"/>
        <end position="61"/>
    </location>
</feature>
<evidence type="ECO:0000313" key="2">
    <source>
        <dbReference type="EMBL" id="ELK24476.1"/>
    </source>
</evidence>
<dbReference type="AlphaFoldDB" id="L5LF46"/>
<reference evidence="3" key="1">
    <citation type="journal article" date="2013" name="Science">
        <title>Comparative analysis of bat genomes provides insight into the evolution of flight and immunity.</title>
        <authorList>
            <person name="Zhang G."/>
            <person name="Cowled C."/>
            <person name="Shi Z."/>
            <person name="Huang Z."/>
            <person name="Bishop-Lilly K.A."/>
            <person name="Fang X."/>
            <person name="Wynne J.W."/>
            <person name="Xiong Z."/>
            <person name="Baker M.L."/>
            <person name="Zhao W."/>
            <person name="Tachedjian M."/>
            <person name="Zhu Y."/>
            <person name="Zhou P."/>
            <person name="Jiang X."/>
            <person name="Ng J."/>
            <person name="Yang L."/>
            <person name="Wu L."/>
            <person name="Xiao J."/>
            <person name="Feng Y."/>
            <person name="Chen Y."/>
            <person name="Sun X."/>
            <person name="Zhang Y."/>
            <person name="Marsh G.A."/>
            <person name="Crameri G."/>
            <person name="Broder C.C."/>
            <person name="Frey K.G."/>
            <person name="Wang L.F."/>
            <person name="Wang J."/>
        </authorList>
    </citation>
    <scope>NUCLEOTIDE SEQUENCE [LARGE SCALE GENOMIC DNA]</scope>
</reference>
<gene>
    <name evidence="2" type="ORF">MDA_GLEAN10013103</name>
</gene>
<feature type="compositionally biased region" description="Polar residues" evidence="1">
    <location>
        <begin position="45"/>
        <end position="57"/>
    </location>
</feature>
<dbReference type="Proteomes" id="UP000010556">
    <property type="component" value="Unassembled WGS sequence"/>
</dbReference>
<name>L5LF46_MYODS</name>
<accession>L5LF46</accession>
<keyword evidence="3" id="KW-1185">Reference proteome</keyword>
<evidence type="ECO:0000313" key="3">
    <source>
        <dbReference type="Proteomes" id="UP000010556"/>
    </source>
</evidence>
<dbReference type="EMBL" id="KB112956">
    <property type="protein sequence ID" value="ELK24476.1"/>
    <property type="molecule type" value="Genomic_DNA"/>
</dbReference>